<feature type="coiled-coil region" evidence="1">
    <location>
        <begin position="16"/>
        <end position="43"/>
    </location>
</feature>
<sequence length="329" mass="37345">MEVDNTSNAKSAIKQVKKLYATIAEITEDLRNHEALSSEAETTYINMMIEIKDLKQNCIDLTSYTMFLDHFVKPVDKWIQEAETSAQIKELNALAAAEEDRLKASQAEETEVINNITKLVNEIDQVQVVSWEEASAEIERKKEKCEQLAQKLKSRLAPFGDGCRNKSDAEKLIIQQRKLIREKNDEIFNAEATMNGFVTLEKQVFDTLHLMEESLQSEIKSLVEQDKDTDVIKNLEEWSGIKLISDGIDGTVMEVFYNKPNNIQKLSIEVKLKYNNNTTSSGQRQISSVSIQNAPVPIDDLVEVAVKLNDFGVVIPELQYRLSQDMPDV</sequence>
<accession>A0ABP0F1D8</accession>
<evidence type="ECO:0000256" key="1">
    <source>
        <dbReference type="SAM" id="Coils"/>
    </source>
</evidence>
<evidence type="ECO:0000313" key="2">
    <source>
        <dbReference type="EMBL" id="CAK8673527.1"/>
    </source>
</evidence>
<protein>
    <submittedName>
        <fullName evidence="2">Uncharacterized protein</fullName>
    </submittedName>
</protein>
<organism evidence="2 3">
    <name type="scientific">Clavelina lepadiformis</name>
    <name type="common">Light-bulb sea squirt</name>
    <name type="synonym">Ascidia lepadiformis</name>
    <dbReference type="NCBI Taxonomy" id="159417"/>
    <lineage>
        <taxon>Eukaryota</taxon>
        <taxon>Metazoa</taxon>
        <taxon>Chordata</taxon>
        <taxon>Tunicata</taxon>
        <taxon>Ascidiacea</taxon>
        <taxon>Aplousobranchia</taxon>
        <taxon>Clavelinidae</taxon>
        <taxon>Clavelina</taxon>
    </lineage>
</organism>
<dbReference type="Proteomes" id="UP001642483">
    <property type="component" value="Unassembled WGS sequence"/>
</dbReference>
<name>A0ABP0F1D8_CLALP</name>
<proteinExistence type="predicted"/>
<keyword evidence="1" id="KW-0175">Coiled coil</keyword>
<reference evidence="2 3" key="1">
    <citation type="submission" date="2024-02" db="EMBL/GenBank/DDBJ databases">
        <authorList>
            <person name="Daric V."/>
            <person name="Darras S."/>
        </authorList>
    </citation>
    <scope>NUCLEOTIDE SEQUENCE [LARGE SCALE GENOMIC DNA]</scope>
</reference>
<evidence type="ECO:0000313" key="3">
    <source>
        <dbReference type="Proteomes" id="UP001642483"/>
    </source>
</evidence>
<comment type="caution">
    <text evidence="2">The sequence shown here is derived from an EMBL/GenBank/DDBJ whole genome shotgun (WGS) entry which is preliminary data.</text>
</comment>
<feature type="coiled-coil region" evidence="1">
    <location>
        <begin position="81"/>
        <end position="155"/>
    </location>
</feature>
<keyword evidence="3" id="KW-1185">Reference proteome</keyword>
<dbReference type="EMBL" id="CAWYQH010000002">
    <property type="protein sequence ID" value="CAK8673527.1"/>
    <property type="molecule type" value="Genomic_DNA"/>
</dbReference>
<gene>
    <name evidence="2" type="ORF">CVLEPA_LOCUS3311</name>
</gene>